<evidence type="ECO:0000313" key="3">
    <source>
        <dbReference type="Proteomes" id="UP001368500"/>
    </source>
</evidence>
<dbReference type="InterPro" id="IPR026353">
    <property type="entry name" value="Hypoxan-DNA_Glyclase"/>
</dbReference>
<keyword evidence="3" id="KW-1185">Reference proteome</keyword>
<name>A0ABU9B6D9_9BURK</name>
<dbReference type="SUPFAM" id="SSF52141">
    <property type="entry name" value="Uracil-DNA glycosylase-like"/>
    <property type="match status" value="1"/>
</dbReference>
<dbReference type="Gene3D" id="3.40.470.10">
    <property type="entry name" value="Uracil-DNA glycosylase-like domain"/>
    <property type="match status" value="1"/>
</dbReference>
<feature type="domain" description="Uracil-DNA glycosylase-like" evidence="1">
    <location>
        <begin position="7"/>
        <end position="157"/>
    </location>
</feature>
<proteinExistence type="predicted"/>
<evidence type="ECO:0000313" key="2">
    <source>
        <dbReference type="EMBL" id="MEK8025452.1"/>
    </source>
</evidence>
<dbReference type="CDD" id="cd10032">
    <property type="entry name" value="UDG-F6_HDG"/>
    <property type="match status" value="1"/>
</dbReference>
<dbReference type="Proteomes" id="UP001368500">
    <property type="component" value="Unassembled WGS sequence"/>
</dbReference>
<dbReference type="SMART" id="SM00987">
    <property type="entry name" value="UreE_C"/>
    <property type="match status" value="1"/>
</dbReference>
<dbReference type="EC" id="3.2.2.15" evidence="2"/>
<dbReference type="RefSeq" id="WP_341373227.1">
    <property type="nucleotide sequence ID" value="NZ_JBBUTF010000004.1"/>
</dbReference>
<evidence type="ECO:0000259" key="1">
    <source>
        <dbReference type="SMART" id="SM00986"/>
    </source>
</evidence>
<accession>A0ABU9B6D9</accession>
<sequence length="177" mass="18754">MSLAGLPPLVDSGTQLLILGSFPGVASLTRQQYYAHPRNLFWPLLADLLGRPMVDLPYAQRLQALQDAHIGVWDVYASCRREGSLDSAIREAVPNDLRGLVARLPALAGIAHNGAASAREMRVTGTLGLPVWRLPSTSPANAGQSRAHKRAAWAAALQACGIAVRPLADAGAPPALR</sequence>
<organism evidence="2 3">
    <name type="scientific">Pseudaquabacterium rugosum</name>
    <dbReference type="NCBI Taxonomy" id="2984194"/>
    <lineage>
        <taxon>Bacteria</taxon>
        <taxon>Pseudomonadati</taxon>
        <taxon>Pseudomonadota</taxon>
        <taxon>Betaproteobacteria</taxon>
        <taxon>Burkholderiales</taxon>
        <taxon>Sphaerotilaceae</taxon>
        <taxon>Pseudaquabacterium</taxon>
    </lineage>
</organism>
<dbReference type="InterPro" id="IPR005122">
    <property type="entry name" value="Uracil-DNA_glycosylase-like"/>
</dbReference>
<protein>
    <submittedName>
        <fullName evidence="2">DNA-deoxyinosine glycosylase</fullName>
        <ecNumber evidence="2">3.2.2.15</ecNumber>
    </submittedName>
</protein>
<dbReference type="EMBL" id="JBBUTF010000004">
    <property type="protein sequence ID" value="MEK8025452.1"/>
    <property type="molecule type" value="Genomic_DNA"/>
</dbReference>
<gene>
    <name evidence="2" type="ORF">AACH11_05705</name>
</gene>
<reference evidence="2 3" key="1">
    <citation type="submission" date="2024-04" db="EMBL/GenBank/DDBJ databases">
        <title>Novel species of the genus Ideonella isolated from streams.</title>
        <authorList>
            <person name="Lu H."/>
        </authorList>
    </citation>
    <scope>NUCLEOTIDE SEQUENCE [LARGE SCALE GENOMIC DNA]</scope>
    <source>
        <strain evidence="2 3">BYS139W</strain>
    </source>
</reference>
<keyword evidence="2" id="KW-0378">Hydrolase</keyword>
<comment type="caution">
    <text evidence="2">The sequence shown here is derived from an EMBL/GenBank/DDBJ whole genome shotgun (WGS) entry which is preliminary data.</text>
</comment>
<dbReference type="InterPro" id="IPR036895">
    <property type="entry name" value="Uracil-DNA_glycosylase-like_sf"/>
</dbReference>
<dbReference type="NCBIfam" id="TIGR04274">
    <property type="entry name" value="hypoxanDNAglyco"/>
    <property type="match status" value="1"/>
</dbReference>
<dbReference type="GO" id="GO:0033958">
    <property type="term" value="F:DNA-deoxyinosine glycosylase activity"/>
    <property type="evidence" value="ECO:0007669"/>
    <property type="project" value="UniProtKB-EC"/>
</dbReference>
<dbReference type="Pfam" id="PF03167">
    <property type="entry name" value="UDG"/>
    <property type="match status" value="1"/>
</dbReference>
<keyword evidence="2" id="KW-0326">Glycosidase</keyword>
<dbReference type="SMART" id="SM00986">
    <property type="entry name" value="UDG"/>
    <property type="match status" value="1"/>
</dbReference>